<dbReference type="Proteomes" id="UP000314982">
    <property type="component" value="Unassembled WGS sequence"/>
</dbReference>
<dbReference type="STRING" id="62062.ENSHHUP00000041750"/>
<accession>A0A4W5MWC7</accession>
<reference evidence="1" key="3">
    <citation type="submission" date="2025-09" db="UniProtKB">
        <authorList>
            <consortium name="Ensembl"/>
        </authorList>
    </citation>
    <scope>IDENTIFICATION</scope>
</reference>
<dbReference type="AlphaFoldDB" id="A0A4W5MWC7"/>
<keyword evidence="2" id="KW-1185">Reference proteome</keyword>
<protein>
    <submittedName>
        <fullName evidence="1">Uncharacterized protein</fullName>
    </submittedName>
</protein>
<reference evidence="2" key="1">
    <citation type="submission" date="2018-06" db="EMBL/GenBank/DDBJ databases">
        <title>Genome assembly of Danube salmon.</title>
        <authorList>
            <person name="Macqueen D.J."/>
            <person name="Gundappa M.K."/>
        </authorList>
    </citation>
    <scope>NUCLEOTIDE SEQUENCE [LARGE SCALE GENOMIC DNA]</scope>
</reference>
<reference evidence="1" key="2">
    <citation type="submission" date="2025-08" db="UniProtKB">
        <authorList>
            <consortium name="Ensembl"/>
        </authorList>
    </citation>
    <scope>IDENTIFICATION</scope>
</reference>
<proteinExistence type="predicted"/>
<evidence type="ECO:0000313" key="1">
    <source>
        <dbReference type="Ensembl" id="ENSHHUP00000041750.1"/>
    </source>
</evidence>
<organism evidence="1 2">
    <name type="scientific">Hucho hucho</name>
    <name type="common">huchen</name>
    <dbReference type="NCBI Taxonomy" id="62062"/>
    <lineage>
        <taxon>Eukaryota</taxon>
        <taxon>Metazoa</taxon>
        <taxon>Chordata</taxon>
        <taxon>Craniata</taxon>
        <taxon>Vertebrata</taxon>
        <taxon>Euteleostomi</taxon>
        <taxon>Actinopterygii</taxon>
        <taxon>Neopterygii</taxon>
        <taxon>Teleostei</taxon>
        <taxon>Protacanthopterygii</taxon>
        <taxon>Salmoniformes</taxon>
        <taxon>Salmonidae</taxon>
        <taxon>Salmoninae</taxon>
        <taxon>Hucho</taxon>
    </lineage>
</organism>
<sequence>MDQCVCLSLHVIWFPGKDKEQHRKFAGTLSDGWSETINNRHQSEREYIRYHGATSGEHLVAGNHGLAQ</sequence>
<name>A0A4W5MWC7_9TELE</name>
<evidence type="ECO:0000313" key="2">
    <source>
        <dbReference type="Proteomes" id="UP000314982"/>
    </source>
</evidence>
<dbReference type="Ensembl" id="ENSHHUT00000043345.1">
    <property type="protein sequence ID" value="ENSHHUP00000041750.1"/>
    <property type="gene ID" value="ENSHHUG00000025779.1"/>
</dbReference>